<name>A0AAD9Q808_ACRCE</name>
<reference evidence="1" key="1">
    <citation type="journal article" date="2023" name="G3 (Bethesda)">
        <title>Whole genome assembly and annotation of the endangered Caribbean coral Acropora cervicornis.</title>
        <authorList>
            <person name="Selwyn J.D."/>
            <person name="Vollmer S.V."/>
        </authorList>
    </citation>
    <scope>NUCLEOTIDE SEQUENCE</scope>
    <source>
        <strain evidence="1">K2</strain>
    </source>
</reference>
<protein>
    <submittedName>
        <fullName evidence="1">28S ribosomal protein S22</fullName>
    </submittedName>
</protein>
<dbReference type="PANTHER" id="PTHR13071">
    <property type="entry name" value="MITOCHONDRIAL 28S RIBOSOMAL PROTEIN S22"/>
    <property type="match status" value="1"/>
</dbReference>
<dbReference type="Proteomes" id="UP001249851">
    <property type="component" value="Unassembled WGS sequence"/>
</dbReference>
<keyword evidence="1" id="KW-0687">Ribonucleoprotein</keyword>
<dbReference type="EMBL" id="JARQWQ010000056">
    <property type="protein sequence ID" value="KAK2556394.1"/>
    <property type="molecule type" value="Genomic_DNA"/>
</dbReference>
<gene>
    <name evidence="1" type="ORF">P5673_021625</name>
</gene>
<dbReference type="GO" id="GO:0005763">
    <property type="term" value="C:mitochondrial small ribosomal subunit"/>
    <property type="evidence" value="ECO:0007669"/>
    <property type="project" value="TreeGrafter"/>
</dbReference>
<feature type="non-terminal residue" evidence="1">
    <location>
        <position position="1"/>
    </location>
</feature>
<evidence type="ECO:0000313" key="1">
    <source>
        <dbReference type="EMBL" id="KAK2556394.1"/>
    </source>
</evidence>
<dbReference type="AlphaFoldDB" id="A0AAD9Q808"/>
<keyword evidence="1" id="KW-0689">Ribosomal protein</keyword>
<dbReference type="PANTHER" id="PTHR13071:SF4">
    <property type="entry name" value="SMALL RIBOSOMAL SUBUNIT PROTEIN MS22"/>
    <property type="match status" value="1"/>
</dbReference>
<proteinExistence type="predicted"/>
<dbReference type="GO" id="GO:0003735">
    <property type="term" value="F:structural constituent of ribosome"/>
    <property type="evidence" value="ECO:0007669"/>
    <property type="project" value="TreeGrafter"/>
</dbReference>
<comment type="caution">
    <text evidence="1">The sequence shown here is derived from an EMBL/GenBank/DDBJ whole genome shotgun (WGS) entry which is preliminary data.</text>
</comment>
<evidence type="ECO:0000313" key="2">
    <source>
        <dbReference type="Proteomes" id="UP001249851"/>
    </source>
</evidence>
<organism evidence="1 2">
    <name type="scientific">Acropora cervicornis</name>
    <name type="common">Staghorn coral</name>
    <dbReference type="NCBI Taxonomy" id="6130"/>
    <lineage>
        <taxon>Eukaryota</taxon>
        <taxon>Metazoa</taxon>
        <taxon>Cnidaria</taxon>
        <taxon>Anthozoa</taxon>
        <taxon>Hexacorallia</taxon>
        <taxon>Scleractinia</taxon>
        <taxon>Astrocoeniina</taxon>
        <taxon>Acroporidae</taxon>
        <taxon>Acropora</taxon>
    </lineage>
</organism>
<reference evidence="1" key="2">
    <citation type="journal article" date="2023" name="Science">
        <title>Genomic signatures of disease resistance in endangered staghorn corals.</title>
        <authorList>
            <person name="Vollmer S.V."/>
            <person name="Selwyn J.D."/>
            <person name="Despard B.A."/>
            <person name="Roesel C.L."/>
        </authorList>
    </citation>
    <scope>NUCLEOTIDE SEQUENCE</scope>
    <source>
        <strain evidence="1">K2</strain>
    </source>
</reference>
<dbReference type="InterPro" id="IPR019374">
    <property type="entry name" value="Ribosomal_mS22"/>
</dbReference>
<keyword evidence="2" id="KW-1185">Reference proteome</keyword>
<dbReference type="Pfam" id="PF10245">
    <property type="entry name" value="MRP-S22"/>
    <property type="match status" value="2"/>
</dbReference>
<sequence>MATVCKLRYFRLPLLVSRTLCTSENSGRKSNVPSFDSREVASILKKITGRNLNKIFSARKQEVGVPSYKLMTDAEFMKAQEEVERKAEHLLEMPPVMEERQEIHEVLEQNDELACYSESRYVFTDISTSVCDRIMFQQNQHEDVLDLACVQFEPDSADYIR</sequence>
<accession>A0AAD9Q808</accession>